<evidence type="ECO:0000256" key="1">
    <source>
        <dbReference type="SAM" id="MobiDB-lite"/>
    </source>
</evidence>
<dbReference type="EMBL" id="JAZGSY010000184">
    <property type="protein sequence ID" value="KAL1838946.1"/>
    <property type="molecule type" value="Genomic_DNA"/>
</dbReference>
<feature type="compositionally biased region" description="Polar residues" evidence="1">
    <location>
        <begin position="289"/>
        <end position="299"/>
    </location>
</feature>
<accession>A0ABR3VC38</accession>
<feature type="compositionally biased region" description="Acidic residues" evidence="1">
    <location>
        <begin position="404"/>
        <end position="418"/>
    </location>
</feature>
<gene>
    <name evidence="3" type="ORF">VTJ49DRAFT_2040</name>
</gene>
<comment type="caution">
    <text evidence="3">The sequence shown here is derived from an EMBL/GenBank/DDBJ whole genome shotgun (WGS) entry which is preliminary data.</text>
</comment>
<protein>
    <submittedName>
        <fullName evidence="3">Uncharacterized protein</fullName>
    </submittedName>
</protein>
<proteinExistence type="predicted"/>
<evidence type="ECO:0000256" key="2">
    <source>
        <dbReference type="SAM" id="Phobius"/>
    </source>
</evidence>
<feature type="compositionally biased region" description="Basic and acidic residues" evidence="1">
    <location>
        <begin position="430"/>
        <end position="445"/>
    </location>
</feature>
<keyword evidence="4" id="KW-1185">Reference proteome</keyword>
<feature type="compositionally biased region" description="Polar residues" evidence="1">
    <location>
        <begin position="307"/>
        <end position="320"/>
    </location>
</feature>
<feature type="compositionally biased region" description="Low complexity" evidence="1">
    <location>
        <begin position="419"/>
        <end position="428"/>
    </location>
</feature>
<feature type="compositionally biased region" description="Polar residues" evidence="1">
    <location>
        <begin position="341"/>
        <end position="353"/>
    </location>
</feature>
<reference evidence="3 4" key="1">
    <citation type="journal article" date="2024" name="Commun. Biol.">
        <title>Comparative genomic analysis of thermophilic fungi reveals convergent evolutionary adaptations and gene losses.</title>
        <authorList>
            <person name="Steindorff A.S."/>
            <person name="Aguilar-Pontes M.V."/>
            <person name="Robinson A.J."/>
            <person name="Andreopoulos B."/>
            <person name="LaButti K."/>
            <person name="Kuo A."/>
            <person name="Mondo S."/>
            <person name="Riley R."/>
            <person name="Otillar R."/>
            <person name="Haridas S."/>
            <person name="Lipzen A."/>
            <person name="Grimwood J."/>
            <person name="Schmutz J."/>
            <person name="Clum A."/>
            <person name="Reid I.D."/>
            <person name="Moisan M.C."/>
            <person name="Butler G."/>
            <person name="Nguyen T.T.M."/>
            <person name="Dewar K."/>
            <person name="Conant G."/>
            <person name="Drula E."/>
            <person name="Henrissat B."/>
            <person name="Hansel C."/>
            <person name="Singer S."/>
            <person name="Hutchinson M.I."/>
            <person name="de Vries R.P."/>
            <person name="Natvig D.O."/>
            <person name="Powell A.J."/>
            <person name="Tsang A."/>
            <person name="Grigoriev I.V."/>
        </authorList>
    </citation>
    <scope>NUCLEOTIDE SEQUENCE [LARGE SCALE GENOMIC DNA]</scope>
    <source>
        <strain evidence="3 4">CBS 620.91</strain>
    </source>
</reference>
<sequence>MAEPATPGEKPGSLSLPAPPSPYIPSPLTPNGTRPRLGPRRQSRFTEDMAGHCTPAASISERSLDYYWYGRSAEDVNSNAAAALTIAATATATAIANVSADPPSRTNIQKANGNHRVYVPDVGEWVDVEKPQPWDRRTWLRFTNVSLHFFLAIVLMLFYAIAVSPMFETPMGPRRGQGILVIACSGADMTLDTYIMTRARNRWSIWALAARLIFGMGYFAALIWIALSEQPFPDSHTYWGLSAGAAAPFVYVFLSVLGIWNLFHIPVSRFGLGSRLFLGSDNNGTNVDVPNAANLSSTLDGRDRRTSFPSPQLNHQHRFSTAGSSSIISLTWRRWVRSHGSSTHIGASTNSSRVDLEQGQTHHHHTGTATPTAPTIRESSAADEITLREKEKRQPRGKGKVDDGGDVDDDFDDDDDESNSSSRATSSHSHSHEKEKAVEGDEKWRALGSNRAAAPSEETVCSPPRAPKGDKKSEEM</sequence>
<feature type="transmembrane region" description="Helical" evidence="2">
    <location>
        <begin position="239"/>
        <end position="263"/>
    </location>
</feature>
<feature type="region of interest" description="Disordered" evidence="1">
    <location>
        <begin position="1"/>
        <end position="40"/>
    </location>
</feature>
<feature type="transmembrane region" description="Helical" evidence="2">
    <location>
        <begin position="208"/>
        <end position="227"/>
    </location>
</feature>
<keyword evidence="2" id="KW-1133">Transmembrane helix</keyword>
<feature type="region of interest" description="Disordered" evidence="1">
    <location>
        <begin position="289"/>
        <end position="320"/>
    </location>
</feature>
<feature type="compositionally biased region" description="Basic and acidic residues" evidence="1">
    <location>
        <begin position="467"/>
        <end position="476"/>
    </location>
</feature>
<feature type="compositionally biased region" description="Basic and acidic residues" evidence="1">
    <location>
        <begin position="385"/>
        <end position="403"/>
    </location>
</feature>
<feature type="compositionally biased region" description="Pro residues" evidence="1">
    <location>
        <begin position="17"/>
        <end position="28"/>
    </location>
</feature>
<evidence type="ECO:0000313" key="4">
    <source>
        <dbReference type="Proteomes" id="UP001583172"/>
    </source>
</evidence>
<dbReference type="Proteomes" id="UP001583172">
    <property type="component" value="Unassembled WGS sequence"/>
</dbReference>
<evidence type="ECO:0000313" key="3">
    <source>
        <dbReference type="EMBL" id="KAL1838946.1"/>
    </source>
</evidence>
<keyword evidence="2" id="KW-0472">Membrane</keyword>
<organism evidence="3 4">
    <name type="scientific">Humicola insolens</name>
    <name type="common">Soft-rot fungus</name>
    <dbReference type="NCBI Taxonomy" id="85995"/>
    <lineage>
        <taxon>Eukaryota</taxon>
        <taxon>Fungi</taxon>
        <taxon>Dikarya</taxon>
        <taxon>Ascomycota</taxon>
        <taxon>Pezizomycotina</taxon>
        <taxon>Sordariomycetes</taxon>
        <taxon>Sordariomycetidae</taxon>
        <taxon>Sordariales</taxon>
        <taxon>Chaetomiaceae</taxon>
        <taxon>Mycothermus</taxon>
    </lineage>
</organism>
<feature type="transmembrane region" description="Helical" evidence="2">
    <location>
        <begin position="145"/>
        <end position="167"/>
    </location>
</feature>
<name>A0ABR3VC38_HUMIN</name>
<feature type="region of interest" description="Disordered" evidence="1">
    <location>
        <begin position="341"/>
        <end position="476"/>
    </location>
</feature>
<keyword evidence="2" id="KW-0812">Transmembrane</keyword>